<sequence>MNSRKQFLMKSTVGPLHIVASEKGLQGIFWKKQDLPLDALNDIKHPAVQFILKTQKQIEEYLRGERQDFDIALDIIGTDFQKKVWEHLQKIPYGKTCSYKEIAVALGDANASRAVGTANGKNPISIIVPCHRVISSDGTLGGYAGGLPTKSFLLNLEQRFCN</sequence>
<evidence type="ECO:0000259" key="9">
    <source>
        <dbReference type="Pfam" id="PF01035"/>
    </source>
</evidence>
<evidence type="ECO:0000256" key="2">
    <source>
        <dbReference type="ARBA" id="ARBA00022490"/>
    </source>
</evidence>
<dbReference type="CDD" id="cd06445">
    <property type="entry name" value="ATase"/>
    <property type="match status" value="1"/>
</dbReference>
<dbReference type="OrthoDB" id="5295094at2"/>
<dbReference type="Gene3D" id="1.10.10.10">
    <property type="entry name" value="Winged helix-like DNA-binding domain superfamily/Winged helix DNA-binding domain"/>
    <property type="match status" value="1"/>
</dbReference>
<dbReference type="NCBIfam" id="TIGR00589">
    <property type="entry name" value="ogt"/>
    <property type="match status" value="1"/>
</dbReference>
<comment type="subcellular location">
    <subcellularLocation>
        <location evidence="8">Cytoplasm</location>
    </subcellularLocation>
</comment>
<proteinExistence type="inferred from homology"/>
<evidence type="ECO:0000256" key="7">
    <source>
        <dbReference type="ARBA" id="ARBA00049348"/>
    </source>
</evidence>
<dbReference type="InterPro" id="IPR036388">
    <property type="entry name" value="WH-like_DNA-bd_sf"/>
</dbReference>
<dbReference type="Pfam" id="PF01035">
    <property type="entry name" value="DNA_binding_1"/>
    <property type="match status" value="1"/>
</dbReference>
<dbReference type="Pfam" id="PF02870">
    <property type="entry name" value="Methyltransf_1N"/>
    <property type="match status" value="1"/>
</dbReference>
<keyword evidence="4 8" id="KW-0808">Transferase</keyword>
<dbReference type="Proteomes" id="UP000075391">
    <property type="component" value="Unassembled WGS sequence"/>
</dbReference>
<dbReference type="InterPro" id="IPR014048">
    <property type="entry name" value="MethylDNA_cys_MeTrfase_DNA-bd"/>
</dbReference>
<dbReference type="PROSITE" id="PS00374">
    <property type="entry name" value="MGMT"/>
    <property type="match status" value="1"/>
</dbReference>
<dbReference type="InterPro" id="IPR008332">
    <property type="entry name" value="MethylG_MeTrfase_N"/>
</dbReference>
<dbReference type="GO" id="GO:0003908">
    <property type="term" value="F:methylated-DNA-[protein]-cysteine S-methyltransferase activity"/>
    <property type="evidence" value="ECO:0007669"/>
    <property type="project" value="UniProtKB-UniRule"/>
</dbReference>
<reference evidence="11 12" key="1">
    <citation type="submission" date="2016-03" db="EMBL/GenBank/DDBJ databases">
        <authorList>
            <person name="Ploux O."/>
        </authorList>
    </citation>
    <scope>NUCLEOTIDE SEQUENCE [LARGE SCALE GENOMIC DNA]</scope>
    <source>
        <strain evidence="11 12">BER2</strain>
    </source>
</reference>
<keyword evidence="5 8" id="KW-0227">DNA damage</keyword>
<evidence type="ECO:0000256" key="4">
    <source>
        <dbReference type="ARBA" id="ARBA00022679"/>
    </source>
</evidence>
<name>A0A150WFH4_BDEBC</name>
<dbReference type="InterPro" id="IPR001497">
    <property type="entry name" value="MethylDNA_cys_MeTrfase_AS"/>
</dbReference>
<dbReference type="SUPFAM" id="SSF53155">
    <property type="entry name" value="Methylated DNA-protein cysteine methyltransferase domain"/>
    <property type="match status" value="1"/>
</dbReference>
<comment type="miscellaneous">
    <text evidence="8">This enzyme catalyzes only one turnover and therefore is not strictly catalytic. According to one definition, an enzyme is a biocatalyst that acts repeatedly and over many reaction cycles.</text>
</comment>
<dbReference type="GO" id="GO:0006307">
    <property type="term" value="P:DNA alkylation repair"/>
    <property type="evidence" value="ECO:0007669"/>
    <property type="project" value="UniProtKB-UniRule"/>
</dbReference>
<gene>
    <name evidence="11" type="ORF">AZI85_06415</name>
</gene>
<dbReference type="PANTHER" id="PTHR10815:SF13">
    <property type="entry name" value="METHYLATED-DNA--PROTEIN-CYSTEINE METHYLTRANSFERASE"/>
    <property type="match status" value="1"/>
</dbReference>
<dbReference type="InterPro" id="IPR023546">
    <property type="entry name" value="MGMT"/>
</dbReference>
<evidence type="ECO:0000256" key="3">
    <source>
        <dbReference type="ARBA" id="ARBA00022603"/>
    </source>
</evidence>
<dbReference type="GO" id="GO:0032259">
    <property type="term" value="P:methylation"/>
    <property type="evidence" value="ECO:0007669"/>
    <property type="project" value="UniProtKB-KW"/>
</dbReference>
<feature type="active site" description="Nucleophile; methyl group acceptor" evidence="8">
    <location>
        <position position="130"/>
    </location>
</feature>
<evidence type="ECO:0000259" key="10">
    <source>
        <dbReference type="Pfam" id="PF02870"/>
    </source>
</evidence>
<evidence type="ECO:0000313" key="12">
    <source>
        <dbReference type="Proteomes" id="UP000075391"/>
    </source>
</evidence>
<dbReference type="EMBL" id="LUKF01000016">
    <property type="protein sequence ID" value="KYG61848.1"/>
    <property type="molecule type" value="Genomic_DNA"/>
</dbReference>
<dbReference type="SUPFAM" id="SSF46767">
    <property type="entry name" value="Methylated DNA-protein cysteine methyltransferase, C-terminal domain"/>
    <property type="match status" value="1"/>
</dbReference>
<dbReference type="EC" id="2.1.1.63" evidence="8"/>
<evidence type="ECO:0000313" key="11">
    <source>
        <dbReference type="EMBL" id="KYG61848.1"/>
    </source>
</evidence>
<dbReference type="FunFam" id="1.10.10.10:FF:000337">
    <property type="entry name" value="Methylated-DNA--protein-cysteine methyltransferase"/>
    <property type="match status" value="1"/>
</dbReference>
<comment type="function">
    <text evidence="8">Involved in the cellular defense against the biological effects of O6-methylguanine (O6-MeG) and O4-methylthymine (O4-MeT) in DNA. Repairs the methylated nucleobase in DNA by stoichiometrically transferring the methyl group to a cysteine residue in the enzyme. This is a suicide reaction: the enzyme is irreversibly inactivated.</text>
</comment>
<feature type="domain" description="Methylated-DNA-[protein]-cysteine S-methyltransferase DNA binding" evidence="9">
    <location>
        <begin position="79"/>
        <end position="158"/>
    </location>
</feature>
<feature type="domain" description="Methylguanine DNA methyltransferase ribonuclease-like" evidence="10">
    <location>
        <begin position="8"/>
        <end position="75"/>
    </location>
</feature>
<keyword evidence="6 8" id="KW-0234">DNA repair</keyword>
<comment type="similarity">
    <text evidence="8">Belongs to the MGMT family.</text>
</comment>
<dbReference type="RefSeq" id="WP_063243995.1">
    <property type="nucleotide sequence ID" value="NZ_LUKF01000016.1"/>
</dbReference>
<dbReference type="Gene3D" id="3.30.160.70">
    <property type="entry name" value="Methylated DNA-protein cysteine methyltransferase domain"/>
    <property type="match status" value="1"/>
</dbReference>
<comment type="catalytic activity">
    <reaction evidence="1 8">
        <text>a 4-O-methyl-thymidine in DNA + L-cysteinyl-[protein] = a thymidine in DNA + S-methyl-L-cysteinyl-[protein]</text>
        <dbReference type="Rhea" id="RHEA:53428"/>
        <dbReference type="Rhea" id="RHEA-COMP:10131"/>
        <dbReference type="Rhea" id="RHEA-COMP:10132"/>
        <dbReference type="Rhea" id="RHEA-COMP:13555"/>
        <dbReference type="Rhea" id="RHEA-COMP:13556"/>
        <dbReference type="ChEBI" id="CHEBI:29950"/>
        <dbReference type="ChEBI" id="CHEBI:82612"/>
        <dbReference type="ChEBI" id="CHEBI:137386"/>
        <dbReference type="ChEBI" id="CHEBI:137387"/>
        <dbReference type="EC" id="2.1.1.63"/>
    </reaction>
</comment>
<evidence type="ECO:0000256" key="8">
    <source>
        <dbReference type="HAMAP-Rule" id="MF_00772"/>
    </source>
</evidence>
<comment type="caution">
    <text evidence="11">The sequence shown here is derived from an EMBL/GenBank/DDBJ whole genome shotgun (WGS) entry which is preliminary data.</text>
</comment>
<dbReference type="InterPro" id="IPR036217">
    <property type="entry name" value="MethylDNA_cys_MeTrfase_DNAb"/>
</dbReference>
<dbReference type="AlphaFoldDB" id="A0A150WFH4"/>
<evidence type="ECO:0000256" key="6">
    <source>
        <dbReference type="ARBA" id="ARBA00023204"/>
    </source>
</evidence>
<comment type="catalytic activity">
    <reaction evidence="7 8">
        <text>a 6-O-methyl-2'-deoxyguanosine in DNA + L-cysteinyl-[protein] = S-methyl-L-cysteinyl-[protein] + a 2'-deoxyguanosine in DNA</text>
        <dbReference type="Rhea" id="RHEA:24000"/>
        <dbReference type="Rhea" id="RHEA-COMP:10131"/>
        <dbReference type="Rhea" id="RHEA-COMP:10132"/>
        <dbReference type="Rhea" id="RHEA-COMP:11367"/>
        <dbReference type="Rhea" id="RHEA-COMP:11368"/>
        <dbReference type="ChEBI" id="CHEBI:29950"/>
        <dbReference type="ChEBI" id="CHEBI:82612"/>
        <dbReference type="ChEBI" id="CHEBI:85445"/>
        <dbReference type="ChEBI" id="CHEBI:85448"/>
        <dbReference type="EC" id="2.1.1.63"/>
    </reaction>
</comment>
<keyword evidence="2 8" id="KW-0963">Cytoplasm</keyword>
<dbReference type="GO" id="GO:0005737">
    <property type="term" value="C:cytoplasm"/>
    <property type="evidence" value="ECO:0007669"/>
    <property type="project" value="UniProtKB-SubCell"/>
</dbReference>
<evidence type="ECO:0000256" key="1">
    <source>
        <dbReference type="ARBA" id="ARBA00001286"/>
    </source>
</evidence>
<organism evidence="11 12">
    <name type="scientific">Bdellovibrio bacteriovorus</name>
    <dbReference type="NCBI Taxonomy" id="959"/>
    <lineage>
        <taxon>Bacteria</taxon>
        <taxon>Pseudomonadati</taxon>
        <taxon>Bdellovibrionota</taxon>
        <taxon>Bdellovibrionia</taxon>
        <taxon>Bdellovibrionales</taxon>
        <taxon>Pseudobdellovibrionaceae</taxon>
        <taxon>Bdellovibrio</taxon>
    </lineage>
</organism>
<evidence type="ECO:0000256" key="5">
    <source>
        <dbReference type="ARBA" id="ARBA00022763"/>
    </source>
</evidence>
<dbReference type="HAMAP" id="MF_00772">
    <property type="entry name" value="OGT"/>
    <property type="match status" value="1"/>
</dbReference>
<accession>A0A150WFH4</accession>
<protein>
    <recommendedName>
        <fullName evidence="8">Methylated-DNA--protein-cysteine methyltransferase</fullName>
        <ecNumber evidence="8">2.1.1.63</ecNumber>
    </recommendedName>
    <alternativeName>
        <fullName evidence="8">6-O-methylguanine-DNA methyltransferase</fullName>
        <shortName evidence="8">MGMT</shortName>
    </alternativeName>
    <alternativeName>
        <fullName evidence="8">O-6-methylguanine-DNA-alkyltransferase</fullName>
    </alternativeName>
</protein>
<keyword evidence="3 8" id="KW-0489">Methyltransferase</keyword>
<dbReference type="InterPro" id="IPR036631">
    <property type="entry name" value="MGMT_N_sf"/>
</dbReference>
<dbReference type="PANTHER" id="PTHR10815">
    <property type="entry name" value="METHYLATED-DNA--PROTEIN-CYSTEINE METHYLTRANSFERASE"/>
    <property type="match status" value="1"/>
</dbReference>